<evidence type="ECO:0000256" key="2">
    <source>
        <dbReference type="SAM" id="MobiDB-lite"/>
    </source>
</evidence>
<evidence type="ECO:0000313" key="5">
    <source>
        <dbReference type="Proteomes" id="UP001319861"/>
    </source>
</evidence>
<reference evidence="4 5" key="1">
    <citation type="journal article" date="2021" name="J. Biosci. Bioeng.">
        <title>Identification and characterization of a chc gene cluster responsible for the aromatization pathway of cyclohexanecarboxylate degradation in Sinomonas cyclohexanicum ATCC 51369.</title>
        <authorList>
            <person name="Yamamoto T."/>
            <person name="Hasegawa Y."/>
            <person name="Lau P.C.K."/>
            <person name="Iwaki H."/>
        </authorList>
    </citation>
    <scope>NUCLEOTIDE SEQUENCE [LARGE SCALE GENOMIC DNA]</scope>
    <source>
        <strain evidence="4 5">ATCC 51369</strain>
    </source>
</reference>
<evidence type="ECO:0000259" key="3">
    <source>
        <dbReference type="SMART" id="SM00507"/>
    </source>
</evidence>
<sequence>MAGAEEFDEKWAEEALLLDSLGVGGPVEPPEWLRLQWQREDQETAVGLADDELEAALAAVFHEDGSPQDGTGHASPEDLEPLPREIVLAELRERAGAQLLDRLAALDGEEAARLAERAAVIRALVDASAGTAGEPFRLADATSIAASEITARLKVSVRTAKGLVAEALSLTDPAAVPVLSALRERRLSVRRAKATMDAALPVPPGRLSEFLAKAVDIAAPADPDRTPNPTTLARRLRRLVEDYTDEALAARRAKAITDRRVDVDPAGDGMCWLTAYLPLETGAAIDTRLESIARSLQGPDERRTLPQLRADALADLLSGTAPFMADPGPAETDLAVPEAEAESAVRANTRAAFGHASGVRCETILLLPAATAGGTGDAPAELLGYGPLDPATAKQLAARAATWSQLTVDPTTGAPLSIGRTRYTPTAAMRRFLGARDATCRFPGCDKPAAATETDHTHEWHQGGITGTDNLAQLCREHHRLKTLGYWSVEHIGIAQSEAVAAVSAVVARVSRTNQVPKGTTITTSPPRNPPGTLQWTAPSGQEYITYPQGDTPPPF</sequence>
<gene>
    <name evidence="4" type="ORF">SCMU_13580</name>
</gene>
<dbReference type="Proteomes" id="UP001319861">
    <property type="component" value="Chromosome"/>
</dbReference>
<keyword evidence="5" id="KW-1185">Reference proteome</keyword>
<proteinExistence type="inferred from homology"/>
<evidence type="ECO:0000256" key="1">
    <source>
        <dbReference type="ARBA" id="ARBA00023450"/>
    </source>
</evidence>
<comment type="similarity">
    <text evidence="1">Belongs to the Rv1128c/1148c/1588c/1702c/1945/3466 family.</text>
</comment>
<dbReference type="CDD" id="cd00085">
    <property type="entry name" value="HNHc"/>
    <property type="match status" value="1"/>
</dbReference>
<organism evidence="4 5">
    <name type="scientific">Sinomonas cyclohexanicum</name>
    <name type="common">Corynebacterium cyclohexanicum</name>
    <dbReference type="NCBI Taxonomy" id="322009"/>
    <lineage>
        <taxon>Bacteria</taxon>
        <taxon>Bacillati</taxon>
        <taxon>Actinomycetota</taxon>
        <taxon>Actinomycetes</taxon>
        <taxon>Micrococcales</taxon>
        <taxon>Micrococcaceae</taxon>
        <taxon>Sinomonas</taxon>
    </lineage>
</organism>
<dbReference type="EMBL" id="AP024525">
    <property type="protein sequence ID" value="BCT75516.1"/>
    <property type="molecule type" value="Genomic_DNA"/>
</dbReference>
<feature type="compositionally biased region" description="Polar residues" evidence="2">
    <location>
        <begin position="517"/>
        <end position="540"/>
    </location>
</feature>
<dbReference type="Pfam" id="PF02720">
    <property type="entry name" value="DUF222"/>
    <property type="match status" value="1"/>
</dbReference>
<protein>
    <recommendedName>
        <fullName evidence="3">HNH nuclease domain-containing protein</fullName>
    </recommendedName>
</protein>
<evidence type="ECO:0000313" key="4">
    <source>
        <dbReference type="EMBL" id="BCT75516.1"/>
    </source>
</evidence>
<dbReference type="InterPro" id="IPR002711">
    <property type="entry name" value="HNH"/>
</dbReference>
<feature type="domain" description="HNH nuclease" evidence="3">
    <location>
        <begin position="428"/>
        <end position="480"/>
    </location>
</feature>
<accession>A0ABM7PTD8</accession>
<dbReference type="RefSeq" id="WP_229232251.1">
    <property type="nucleotide sequence ID" value="NZ_AP024525.1"/>
</dbReference>
<feature type="region of interest" description="Disordered" evidence="2">
    <location>
        <begin position="517"/>
        <end position="556"/>
    </location>
</feature>
<name>A0ABM7PTD8_SINCY</name>
<dbReference type="InterPro" id="IPR003870">
    <property type="entry name" value="DUF222"/>
</dbReference>
<dbReference type="SMART" id="SM00507">
    <property type="entry name" value="HNHc"/>
    <property type="match status" value="1"/>
</dbReference>
<dbReference type="InterPro" id="IPR003615">
    <property type="entry name" value="HNH_nuc"/>
</dbReference>
<dbReference type="Pfam" id="PF01844">
    <property type="entry name" value="HNH"/>
    <property type="match status" value="1"/>
</dbReference>